<feature type="signal peptide" evidence="3">
    <location>
        <begin position="1"/>
        <end position="22"/>
    </location>
</feature>
<evidence type="ECO:0000256" key="2">
    <source>
        <dbReference type="SAM" id="MobiDB-lite"/>
    </source>
</evidence>
<evidence type="ECO:0000256" key="1">
    <source>
        <dbReference type="SAM" id="Coils"/>
    </source>
</evidence>
<dbReference type="Proteomes" id="UP001063350">
    <property type="component" value="Chromosome"/>
</dbReference>
<feature type="chain" id="PRO_5036905867" description="Efflux RND transporter periplasmic adaptor subunit" evidence="3">
    <location>
        <begin position="23"/>
        <end position="345"/>
    </location>
</feature>
<evidence type="ECO:0000313" key="4">
    <source>
        <dbReference type="EMBL" id="BCO08080.1"/>
    </source>
</evidence>
<dbReference type="AlphaFoldDB" id="A0A915XHI6"/>
<reference evidence="4" key="1">
    <citation type="submission" date="2020-12" db="EMBL/GenBank/DDBJ databases">
        <title>Desulfobium dissulfuricans gen. nov., sp. nov., a novel mesophilic, sulfate-reducing bacterium isolated from a deep-sea hydrothermal vent.</title>
        <authorList>
            <person name="Hashimoto Y."/>
            <person name="Tame A."/>
            <person name="Sawayama S."/>
            <person name="Miyazaki J."/>
            <person name="Takai K."/>
            <person name="Nakagawa S."/>
        </authorList>
    </citation>
    <scope>NUCLEOTIDE SEQUENCE</scope>
    <source>
        <strain evidence="4">GF1</strain>
    </source>
</reference>
<dbReference type="KEGG" id="ddu:GF1_04560"/>
<keyword evidence="3" id="KW-0732">Signal</keyword>
<feature type="coiled-coil region" evidence="1">
    <location>
        <begin position="132"/>
        <end position="159"/>
    </location>
</feature>
<evidence type="ECO:0000256" key="3">
    <source>
        <dbReference type="SAM" id="SignalP"/>
    </source>
</evidence>
<keyword evidence="1" id="KW-0175">Coiled coil</keyword>
<dbReference type="Gene3D" id="1.10.287.470">
    <property type="entry name" value="Helix hairpin bin"/>
    <property type="match status" value="1"/>
</dbReference>
<dbReference type="EMBL" id="AP024233">
    <property type="protein sequence ID" value="BCO08080.1"/>
    <property type="molecule type" value="Genomic_DNA"/>
</dbReference>
<dbReference type="Gene3D" id="2.40.50.100">
    <property type="match status" value="1"/>
</dbReference>
<dbReference type="PANTHER" id="PTHR30469">
    <property type="entry name" value="MULTIDRUG RESISTANCE PROTEIN MDTA"/>
    <property type="match status" value="1"/>
</dbReference>
<gene>
    <name evidence="4" type="ORF">GF1_04560</name>
</gene>
<protein>
    <recommendedName>
        <fullName evidence="6">Efflux RND transporter periplasmic adaptor subunit</fullName>
    </recommendedName>
</protein>
<accession>A0A915XHI6</accession>
<proteinExistence type="predicted"/>
<evidence type="ECO:0000313" key="5">
    <source>
        <dbReference type="Proteomes" id="UP001063350"/>
    </source>
</evidence>
<dbReference type="GO" id="GO:1990281">
    <property type="term" value="C:efflux pump complex"/>
    <property type="evidence" value="ECO:0007669"/>
    <property type="project" value="TreeGrafter"/>
</dbReference>
<sequence>MLSRILFFLLMSGWIFPASLHAGTTTCAVRPSFVETRFSGFTRPRAELDIISEVSGRCLSVEADIGQPLPGDGLFATIDSLFTRLELSTILNKIQQNRRQLRYEQQEVDRYTSLVASQASARALLDAAVLRRDQVRLTLEGLETEKQRLEELLARHRVLGPPGYLVMARHVEPGQWVTTGQPLARAGDFRTLTVPLAVTYTEFQALEQMEKIPVSLPELNLRGTASLYRISPGFDPLSRKTKIQLALDLETMARLPVRRGGLRVELTLRLPDPLGGLLVPAPAVEERYKEHWLTRADHTRIRVIVLGPAPDDHSGTPMLRVSSPGLHAGDQVICPEPAEKTSRDR</sequence>
<name>A0A915XHI6_9BACT</name>
<evidence type="ECO:0008006" key="6">
    <source>
        <dbReference type="Google" id="ProtNLM"/>
    </source>
</evidence>
<dbReference type="RefSeq" id="WP_267928009.1">
    <property type="nucleotide sequence ID" value="NZ_AP024233.1"/>
</dbReference>
<dbReference type="Gene3D" id="2.40.30.170">
    <property type="match status" value="1"/>
</dbReference>
<feature type="region of interest" description="Disordered" evidence="2">
    <location>
        <begin position="322"/>
        <end position="345"/>
    </location>
</feature>
<dbReference type="GO" id="GO:0015562">
    <property type="term" value="F:efflux transmembrane transporter activity"/>
    <property type="evidence" value="ECO:0007669"/>
    <property type="project" value="TreeGrafter"/>
</dbReference>
<keyword evidence="5" id="KW-1185">Reference proteome</keyword>
<organism evidence="4 5">
    <name type="scientific">Desulfolithobacter dissulfuricans</name>
    <dbReference type="NCBI Taxonomy" id="2795293"/>
    <lineage>
        <taxon>Bacteria</taxon>
        <taxon>Pseudomonadati</taxon>
        <taxon>Thermodesulfobacteriota</taxon>
        <taxon>Desulfobulbia</taxon>
        <taxon>Desulfobulbales</taxon>
        <taxon>Desulfobulbaceae</taxon>
        <taxon>Desulfolithobacter</taxon>
    </lineage>
</organism>
<dbReference type="SUPFAM" id="SSF111369">
    <property type="entry name" value="HlyD-like secretion proteins"/>
    <property type="match status" value="1"/>
</dbReference>
<dbReference type="PANTHER" id="PTHR30469:SF15">
    <property type="entry name" value="HLYD FAMILY OF SECRETION PROTEINS"/>
    <property type="match status" value="1"/>
</dbReference>